<sequence length="378" mass="43553">MQKIATIILTFLLYSFTQAQTVTELYQNKNFPELVKLEKNATKLTPDELYMVGFAFFQLENDNKAIEFYNKAIQKGLDNGSVYFYKGLSLCYLKRYDEALIEIDIALKKEPTNQEFLSQKGQIYRYQGKEDIALEFFEEATKLPNTFGEPFFWVAYIYHGKQEFQKALNLYYVAAEKVAPQNSYYGTTFESIGQLEYTFTKDYAKSAKAYAQAIAIDPDNYELHYKLMKSLNAAKEYVKAENAFLVVKKAFEEGKLPQTDMEIKTVPVAEFQWNGQTASITRSLIDPKETLDISYKVFLLTKEGDKVERRFVVEKTVQVEKNGAKHLLCEQDKKTGGHITYPYGWSTDKIQLDDLEDVVKLILDGKMKYAAKSAPNKK</sequence>
<dbReference type="SMART" id="SM00028">
    <property type="entry name" value="TPR"/>
    <property type="match status" value="4"/>
</dbReference>
<evidence type="ECO:0000313" key="5">
    <source>
        <dbReference type="EMBL" id="MFD2908080.1"/>
    </source>
</evidence>
<dbReference type="EMBL" id="JBHUOL010000010">
    <property type="protein sequence ID" value="MFD2908080.1"/>
    <property type="molecule type" value="Genomic_DNA"/>
</dbReference>
<organism evidence="5 6">
    <name type="scientific">Flavobacterium ardleyense</name>
    <dbReference type="NCBI Taxonomy" id="2038737"/>
    <lineage>
        <taxon>Bacteria</taxon>
        <taxon>Pseudomonadati</taxon>
        <taxon>Bacteroidota</taxon>
        <taxon>Flavobacteriia</taxon>
        <taxon>Flavobacteriales</taxon>
        <taxon>Flavobacteriaceae</taxon>
        <taxon>Flavobacterium</taxon>
    </lineage>
</organism>
<name>A0ABW5Z6D0_9FLAO</name>
<dbReference type="PANTHER" id="PTHR44858:SF1">
    <property type="entry name" value="UDP-N-ACETYLGLUCOSAMINE--PEPTIDE N-ACETYLGLUCOSAMINYLTRANSFERASE SPINDLY-RELATED"/>
    <property type="match status" value="1"/>
</dbReference>
<reference evidence="6" key="1">
    <citation type="journal article" date="2019" name="Int. J. Syst. Evol. Microbiol.">
        <title>The Global Catalogue of Microorganisms (GCM) 10K type strain sequencing project: providing services to taxonomists for standard genome sequencing and annotation.</title>
        <authorList>
            <consortium name="The Broad Institute Genomics Platform"/>
            <consortium name="The Broad Institute Genome Sequencing Center for Infectious Disease"/>
            <person name="Wu L."/>
            <person name="Ma J."/>
        </authorList>
    </citation>
    <scope>NUCLEOTIDE SEQUENCE [LARGE SCALE GENOMIC DNA]</scope>
    <source>
        <strain evidence="6">KCTC 52644</strain>
    </source>
</reference>
<evidence type="ECO:0000256" key="2">
    <source>
        <dbReference type="ARBA" id="ARBA00022803"/>
    </source>
</evidence>
<dbReference type="PANTHER" id="PTHR44858">
    <property type="entry name" value="TETRATRICOPEPTIDE REPEAT PROTEIN 6"/>
    <property type="match status" value="1"/>
</dbReference>
<feature type="chain" id="PRO_5045301072" evidence="4">
    <location>
        <begin position="20"/>
        <end position="378"/>
    </location>
</feature>
<dbReference type="Gene3D" id="1.25.40.10">
    <property type="entry name" value="Tetratricopeptide repeat domain"/>
    <property type="match status" value="1"/>
</dbReference>
<evidence type="ECO:0000256" key="4">
    <source>
        <dbReference type="SAM" id="SignalP"/>
    </source>
</evidence>
<keyword evidence="1" id="KW-0677">Repeat</keyword>
<accession>A0ABW5Z6D0</accession>
<feature type="repeat" description="TPR" evidence="3">
    <location>
        <begin position="46"/>
        <end position="79"/>
    </location>
</feature>
<dbReference type="InterPro" id="IPR019734">
    <property type="entry name" value="TPR_rpt"/>
</dbReference>
<feature type="signal peptide" evidence="4">
    <location>
        <begin position="1"/>
        <end position="19"/>
    </location>
</feature>
<proteinExistence type="predicted"/>
<evidence type="ECO:0000313" key="6">
    <source>
        <dbReference type="Proteomes" id="UP001597549"/>
    </source>
</evidence>
<gene>
    <name evidence="5" type="ORF">ACFSX9_04955</name>
</gene>
<keyword evidence="6" id="KW-1185">Reference proteome</keyword>
<evidence type="ECO:0000256" key="3">
    <source>
        <dbReference type="PROSITE-ProRule" id="PRU00339"/>
    </source>
</evidence>
<comment type="caution">
    <text evidence="5">The sequence shown here is derived from an EMBL/GenBank/DDBJ whole genome shotgun (WGS) entry which is preliminary data.</text>
</comment>
<dbReference type="RefSeq" id="WP_379805174.1">
    <property type="nucleotide sequence ID" value="NZ_JBHUOL010000010.1"/>
</dbReference>
<dbReference type="Pfam" id="PF13181">
    <property type="entry name" value="TPR_8"/>
    <property type="match status" value="3"/>
</dbReference>
<dbReference type="InterPro" id="IPR011990">
    <property type="entry name" value="TPR-like_helical_dom_sf"/>
</dbReference>
<protein>
    <submittedName>
        <fullName evidence="5">Tetratricopeptide repeat protein</fullName>
    </submittedName>
</protein>
<dbReference type="PROSITE" id="PS50005">
    <property type="entry name" value="TPR"/>
    <property type="match status" value="1"/>
</dbReference>
<keyword evidence="2 3" id="KW-0802">TPR repeat</keyword>
<keyword evidence="4" id="KW-0732">Signal</keyword>
<dbReference type="InterPro" id="IPR050498">
    <property type="entry name" value="Ycf3"/>
</dbReference>
<dbReference type="SUPFAM" id="SSF48452">
    <property type="entry name" value="TPR-like"/>
    <property type="match status" value="1"/>
</dbReference>
<evidence type="ECO:0000256" key="1">
    <source>
        <dbReference type="ARBA" id="ARBA00022737"/>
    </source>
</evidence>
<dbReference type="Proteomes" id="UP001597549">
    <property type="component" value="Unassembled WGS sequence"/>
</dbReference>